<dbReference type="PANTHER" id="PTHR46599:SF2">
    <property type="entry name" value="PIGGYBAC TRANSPOSABLE ELEMENT-DERIVED PROTEIN 4-LIKE"/>
    <property type="match status" value="1"/>
</dbReference>
<evidence type="ECO:0000259" key="2">
    <source>
        <dbReference type="Pfam" id="PF13843"/>
    </source>
</evidence>
<protein>
    <submittedName>
        <fullName evidence="3">(apollo) hypothetical protein</fullName>
    </submittedName>
</protein>
<feature type="domain" description="PiggyBac transposable element-derived protein" evidence="2">
    <location>
        <begin position="97"/>
        <end position="355"/>
    </location>
</feature>
<reference evidence="3" key="1">
    <citation type="submission" date="2021-04" db="EMBL/GenBank/DDBJ databases">
        <authorList>
            <person name="Tunstrom K."/>
        </authorList>
    </citation>
    <scope>NUCLEOTIDE SEQUENCE</scope>
</reference>
<dbReference type="Proteomes" id="UP000691718">
    <property type="component" value="Unassembled WGS sequence"/>
</dbReference>
<evidence type="ECO:0000313" key="3">
    <source>
        <dbReference type="EMBL" id="CAG5046982.1"/>
    </source>
</evidence>
<comment type="caution">
    <text evidence="3">The sequence shown here is derived from an EMBL/GenBank/DDBJ whole genome shotgun (WGS) entry which is preliminary data.</text>
</comment>
<evidence type="ECO:0000256" key="1">
    <source>
        <dbReference type="SAM" id="MobiDB-lite"/>
    </source>
</evidence>
<dbReference type="Pfam" id="PF13843">
    <property type="entry name" value="DDE_Tnp_1_7"/>
    <property type="match status" value="1"/>
</dbReference>
<dbReference type="OrthoDB" id="118105at2759"/>
<dbReference type="InterPro" id="IPR029526">
    <property type="entry name" value="PGBD"/>
</dbReference>
<dbReference type="PANTHER" id="PTHR46599">
    <property type="entry name" value="PIGGYBAC TRANSPOSABLE ELEMENT-DERIVED PROTEIN 4"/>
    <property type="match status" value="1"/>
</dbReference>
<name>A0A8S3Y2H5_PARAO</name>
<feature type="compositionally biased region" description="Polar residues" evidence="1">
    <location>
        <begin position="37"/>
        <end position="51"/>
    </location>
</feature>
<keyword evidence="4" id="KW-1185">Reference proteome</keyword>
<proteinExistence type="predicted"/>
<dbReference type="EMBL" id="CAJQZP010001449">
    <property type="protein sequence ID" value="CAG5046982.1"/>
    <property type="molecule type" value="Genomic_DNA"/>
</dbReference>
<gene>
    <name evidence="3" type="ORF">PAPOLLO_LOCUS23720</name>
</gene>
<dbReference type="AlphaFoldDB" id="A0A8S3Y2H5"/>
<evidence type="ECO:0000313" key="4">
    <source>
        <dbReference type="Proteomes" id="UP000691718"/>
    </source>
</evidence>
<feature type="region of interest" description="Disordered" evidence="1">
    <location>
        <begin position="25"/>
        <end position="65"/>
    </location>
</feature>
<feature type="compositionally biased region" description="Acidic residues" evidence="1">
    <location>
        <begin position="52"/>
        <end position="64"/>
    </location>
</feature>
<organism evidence="3 4">
    <name type="scientific">Parnassius apollo</name>
    <name type="common">Apollo butterfly</name>
    <name type="synonym">Papilio apollo</name>
    <dbReference type="NCBI Taxonomy" id="110799"/>
    <lineage>
        <taxon>Eukaryota</taxon>
        <taxon>Metazoa</taxon>
        <taxon>Ecdysozoa</taxon>
        <taxon>Arthropoda</taxon>
        <taxon>Hexapoda</taxon>
        <taxon>Insecta</taxon>
        <taxon>Pterygota</taxon>
        <taxon>Neoptera</taxon>
        <taxon>Endopterygota</taxon>
        <taxon>Lepidoptera</taxon>
        <taxon>Glossata</taxon>
        <taxon>Ditrysia</taxon>
        <taxon>Papilionoidea</taxon>
        <taxon>Papilionidae</taxon>
        <taxon>Parnassiinae</taxon>
        <taxon>Parnassini</taxon>
        <taxon>Parnassius</taxon>
        <taxon>Parnassius</taxon>
    </lineage>
</organism>
<accession>A0A8S3Y2H5</accession>
<sequence length="384" mass="43886">MDSPSSSRSQVAVNSPIPSVSGVSVIQDINESAPDDANNSIVLRNNSSEPETISDTEEEDDDDDDWKKVFFPHMAPIEKFDDIPVKPKQNFPNRSGPHTYFGLFFSEEILSVIVEQTNLYAAQNKQKNWVDVSVVEIQEFLGILVLMGVHPLPNLDLYWATDPLFCVREIADVMTSKRFKMILRNLHLNDNTKMPQRGEPEFDKLYKIRPLVDFMNTALQNAARNSSSQSIDECMVKFKGRSTLKQYMTNKPVKRGFKIWARCDSNTGYLYEYEIYTGKKDNETEFALGASVIKSGCKALVEEKMDNVHVAFDNFFSSTELMQSLLEQNIYSTATVRSNRTNLPKRLKKQAAKKSKPKLKLSKGQYKWRVNKNVSFFLLDGYYS</sequence>